<dbReference type="InterPro" id="IPR046100">
    <property type="entry name" value="DUF6037"/>
</dbReference>
<evidence type="ECO:0000313" key="1">
    <source>
        <dbReference type="EMBL" id="UZF15192.1"/>
    </source>
</evidence>
<sequence length="202" mass="23690">MPFWLLFLLEVTMRLDGLAPLYKDMRAQKLERIRFDYRHGRVSFDVFFFIDESPYLLLFGARGYNLVFEVAVKPGFEIDPRLENADYRALCDALGLVFNPDNRFSTKAFFETFAGHIPATVPADHEVKPHDVARFRRDVEEAHKVYYCGWRDNTVRGETVTDKNLRKTREFLGQKAYERCKAKNLSTCWTDDREKAITFTLP</sequence>
<dbReference type="Pfam" id="PF19503">
    <property type="entry name" value="DUF6037"/>
    <property type="match status" value="1"/>
</dbReference>
<protein>
    <submittedName>
        <fullName evidence="1">DUF6037 family protein</fullName>
    </submittedName>
</protein>
<accession>A0ABY6ND20</accession>
<proteinExistence type="predicted"/>
<dbReference type="EMBL" id="CP085043">
    <property type="protein sequence ID" value="UZF15192.1"/>
    <property type="molecule type" value="Genomic_DNA"/>
</dbReference>
<name>A0ABY6ND20_RALSL</name>
<reference evidence="1" key="1">
    <citation type="submission" date="2021-10" db="EMBL/GenBank/DDBJ databases">
        <title>Complete genome sequences of five Ralstonia solancearum strains isolated from sunflower.</title>
        <authorList>
            <person name="She X."/>
            <person name="He Z."/>
        </authorList>
    </citation>
    <scope>NUCLEOTIDE SEQUENCE</scope>
    <source>
        <strain evidence="1">RS638</strain>
    </source>
</reference>
<organism evidence="1">
    <name type="scientific">Ralstonia solanacearum</name>
    <name type="common">Pseudomonas solanacearum</name>
    <dbReference type="NCBI Taxonomy" id="305"/>
    <lineage>
        <taxon>Bacteria</taxon>
        <taxon>Pseudomonadati</taxon>
        <taxon>Pseudomonadota</taxon>
        <taxon>Betaproteobacteria</taxon>
        <taxon>Burkholderiales</taxon>
        <taxon>Burkholderiaceae</taxon>
        <taxon>Ralstonia</taxon>
        <taxon>Ralstonia solanacearum species complex</taxon>
    </lineage>
</organism>
<gene>
    <name evidence="1" type="ORF">LH706_01595</name>
</gene>